<reference evidence="4" key="2">
    <citation type="submission" date="2025-08" db="UniProtKB">
        <authorList>
            <consortium name="RefSeq"/>
        </authorList>
    </citation>
    <scope>IDENTIFICATION</scope>
    <source>
        <tissue evidence="4">Etiolated seedlings</tissue>
    </source>
</reference>
<dbReference type="STRING" id="3827.A0A1S2Y9V9"/>
<keyword evidence="3" id="KW-1185">Reference proteome</keyword>
<dbReference type="KEGG" id="cam:101513703"/>
<dbReference type="InterPro" id="IPR025999">
    <property type="entry name" value="MCRS_N"/>
</dbReference>
<dbReference type="PROSITE" id="PS50006">
    <property type="entry name" value="FHA_DOMAIN"/>
    <property type="match status" value="1"/>
</dbReference>
<dbReference type="Gene3D" id="2.60.200.20">
    <property type="match status" value="1"/>
</dbReference>
<reference evidence="3" key="1">
    <citation type="journal article" date="2013" name="Nat. Biotechnol.">
        <title>Draft genome sequence of chickpea (Cicer arietinum) provides a resource for trait improvement.</title>
        <authorList>
            <person name="Varshney R.K."/>
            <person name="Song C."/>
            <person name="Saxena R.K."/>
            <person name="Azam S."/>
            <person name="Yu S."/>
            <person name="Sharpe A.G."/>
            <person name="Cannon S."/>
            <person name="Baek J."/>
            <person name="Rosen B.D."/>
            <person name="Tar'an B."/>
            <person name="Millan T."/>
            <person name="Zhang X."/>
            <person name="Ramsay L.D."/>
            <person name="Iwata A."/>
            <person name="Wang Y."/>
            <person name="Nelson W."/>
            <person name="Farmer A.D."/>
            <person name="Gaur P.M."/>
            <person name="Soderlund C."/>
            <person name="Penmetsa R.V."/>
            <person name="Xu C."/>
            <person name="Bharti A.K."/>
            <person name="He W."/>
            <person name="Winter P."/>
            <person name="Zhao S."/>
            <person name="Hane J.K."/>
            <person name="Carrasquilla-Garcia N."/>
            <person name="Condie J.A."/>
            <person name="Upadhyaya H.D."/>
            <person name="Luo M.C."/>
            <person name="Thudi M."/>
            <person name="Gowda C.L."/>
            <person name="Singh N.P."/>
            <person name="Lichtenzveig J."/>
            <person name="Gali K.K."/>
            <person name="Rubio J."/>
            <person name="Nadarajan N."/>
            <person name="Dolezel J."/>
            <person name="Bansal K.C."/>
            <person name="Xu X."/>
            <person name="Edwards D."/>
            <person name="Zhang G."/>
            <person name="Kahl G."/>
            <person name="Gil J."/>
            <person name="Singh K.B."/>
            <person name="Datta S.K."/>
            <person name="Jackson S.A."/>
            <person name="Wang J."/>
            <person name="Cook D.R."/>
        </authorList>
    </citation>
    <scope>NUCLEOTIDE SEQUENCE [LARGE SCALE GENOMIC DNA]</scope>
    <source>
        <strain evidence="3">cv. CDC Frontier</strain>
    </source>
</reference>
<dbReference type="GO" id="GO:0031011">
    <property type="term" value="C:Ino80 complex"/>
    <property type="evidence" value="ECO:0007669"/>
    <property type="project" value="InterPro"/>
</dbReference>
<feature type="region of interest" description="Disordered" evidence="1">
    <location>
        <begin position="562"/>
        <end position="600"/>
    </location>
</feature>
<dbReference type="InterPro" id="IPR000253">
    <property type="entry name" value="FHA_dom"/>
</dbReference>
<evidence type="ECO:0000313" key="3">
    <source>
        <dbReference type="Proteomes" id="UP000087171"/>
    </source>
</evidence>
<dbReference type="OrthoDB" id="10262769at2759"/>
<accession>A0A1S2Y9V9</accession>
<dbReference type="GO" id="GO:0044545">
    <property type="term" value="C:NSL complex"/>
    <property type="evidence" value="ECO:0007669"/>
    <property type="project" value="TreeGrafter"/>
</dbReference>
<dbReference type="Pfam" id="PF13325">
    <property type="entry name" value="MCRS_N"/>
    <property type="match status" value="1"/>
</dbReference>
<evidence type="ECO:0000313" key="4">
    <source>
        <dbReference type="RefSeq" id="XP_004500959.1"/>
    </source>
</evidence>
<dbReference type="Pfam" id="PF00498">
    <property type="entry name" value="FHA"/>
    <property type="match status" value="1"/>
</dbReference>
<feature type="domain" description="FHA" evidence="2">
    <location>
        <begin position="778"/>
        <end position="834"/>
    </location>
</feature>
<sequence>MTMGALATFPPWTPEDDLLLKNAVEAGASLESLAKGAVQFSRKYSFGEIRDRWYSLLYDPVISLEASICMANFELSASPLPSKFFKFGQSKEQKIVSVKRKADSVRTSYYAMCKRTRHDTLDFKDFNFLVDPENGNCVVNGNEPLPETCEPECPTLNHFSNVDPPHYDLPENTIDVDVAFNGVTANGFYTGVDENFPIDQINITEEESQILEDNVPLTGAADELADPVDLDLDNLITDEVLQEMSMSAFGQINNGPANLRSEYGEDYNMFDSPELDCGNSFDNLQLSSLPDVSVWRAEEPDIRCGSLKDSLACEEGYLEELSNSLLNFTGDEELFLMDAVGKDGIDKSYYDGLSSLLLNSPIADCPDQIHEKDETELLLTSHADVRNPSVSCRAEVDNNARKAETDLLVAFDAHLRDPPVSCRAEVDDIAASQANGVQVVKLEFQMPTSASVKDPRFPELTNGVIVCTLNTEDPVVPSNDDVFLPFNEPPPTISYSPKSASRKSNKPVASSVNDYGYKASGRGKVLMQVEHNNSIGLGACASSQATGSRGLAEPVYGSKMKRKLSNGHESHTPSRSAVISSGGLGGNNNATNTNHGPLHANPKEKLLRVCSGKQLSNNMTKFSHDKPALGNGFRNHVQPNGSSLIQEQHAALPLEDYQLQHAETGSSDVMQSELVVNPQKLDEDQKLDEEEQYIESDDDVPYYSDVEAMVLDMDLDPDDHDLYDNEEVSRYQHEESKRAIIRLEQGTHSHLQRAMASHGALAMLYGRHSKHYIKKTEVLLGRATESVHVDIDLGKGGCAHAISRRQAIIKMDIDGSFYIKNIGKSIMLVNHKELHTGQSQRLHPSYLIELKGTAFIFETNQSRLKQ</sequence>
<protein>
    <submittedName>
        <fullName evidence="4">Uncharacterized protein LOC101513703</fullName>
    </submittedName>
</protein>
<feature type="compositionally biased region" description="Low complexity" evidence="1">
    <location>
        <begin position="587"/>
        <end position="596"/>
    </location>
</feature>
<proteinExistence type="predicted"/>
<dbReference type="RefSeq" id="XP_004500959.1">
    <property type="nucleotide sequence ID" value="XM_004500902.3"/>
</dbReference>
<evidence type="ECO:0000259" key="2">
    <source>
        <dbReference type="PROSITE" id="PS50006"/>
    </source>
</evidence>
<dbReference type="InterPro" id="IPR008984">
    <property type="entry name" value="SMAD_FHA_dom_sf"/>
</dbReference>
<dbReference type="Proteomes" id="UP000087171">
    <property type="component" value="Chromosome Ca5"/>
</dbReference>
<dbReference type="SUPFAM" id="SSF49879">
    <property type="entry name" value="SMAD/FHA domain"/>
    <property type="match status" value="1"/>
</dbReference>
<name>A0A1S2Y9V9_CICAR</name>
<dbReference type="GO" id="GO:0045944">
    <property type="term" value="P:positive regulation of transcription by RNA polymerase II"/>
    <property type="evidence" value="ECO:0007669"/>
    <property type="project" value="TreeGrafter"/>
</dbReference>
<organism evidence="3 4">
    <name type="scientific">Cicer arietinum</name>
    <name type="common">Chickpea</name>
    <name type="synonym">Garbanzo</name>
    <dbReference type="NCBI Taxonomy" id="3827"/>
    <lineage>
        <taxon>Eukaryota</taxon>
        <taxon>Viridiplantae</taxon>
        <taxon>Streptophyta</taxon>
        <taxon>Embryophyta</taxon>
        <taxon>Tracheophyta</taxon>
        <taxon>Spermatophyta</taxon>
        <taxon>Magnoliopsida</taxon>
        <taxon>eudicotyledons</taxon>
        <taxon>Gunneridae</taxon>
        <taxon>Pentapetalae</taxon>
        <taxon>rosids</taxon>
        <taxon>fabids</taxon>
        <taxon>Fabales</taxon>
        <taxon>Fabaceae</taxon>
        <taxon>Papilionoideae</taxon>
        <taxon>50 kb inversion clade</taxon>
        <taxon>NPAAA clade</taxon>
        <taxon>Hologalegina</taxon>
        <taxon>IRL clade</taxon>
        <taxon>Cicereae</taxon>
        <taxon>Cicer</taxon>
    </lineage>
</organism>
<dbReference type="GO" id="GO:0002151">
    <property type="term" value="F:G-quadruplex RNA binding"/>
    <property type="evidence" value="ECO:0007669"/>
    <property type="project" value="InterPro"/>
</dbReference>
<dbReference type="eggNOG" id="KOG2293">
    <property type="taxonomic scope" value="Eukaryota"/>
</dbReference>
<dbReference type="AlphaFoldDB" id="A0A1S2Y9V9"/>
<dbReference type="PANTHER" id="PTHR13233">
    <property type="entry name" value="MICROSPHERULE PROTEIN 1"/>
    <property type="match status" value="1"/>
</dbReference>
<dbReference type="PaxDb" id="3827-XP_004500959.1"/>
<dbReference type="InterPro" id="IPR037912">
    <property type="entry name" value="MCRS1"/>
</dbReference>
<evidence type="ECO:0000256" key="1">
    <source>
        <dbReference type="SAM" id="MobiDB-lite"/>
    </source>
</evidence>
<dbReference type="GeneID" id="101513703"/>
<dbReference type="PANTHER" id="PTHR13233:SF0">
    <property type="entry name" value="MICROSPHERULE PROTEIN 1"/>
    <property type="match status" value="1"/>
</dbReference>
<gene>
    <name evidence="4" type="primary">LOC101513703</name>
</gene>
<dbReference type="GO" id="GO:0071339">
    <property type="term" value="C:MLL1 complex"/>
    <property type="evidence" value="ECO:0007669"/>
    <property type="project" value="InterPro"/>
</dbReference>